<protein>
    <recommendedName>
        <fullName evidence="3">DUF4179 domain-containing protein</fullName>
    </recommendedName>
</protein>
<keyword evidence="1" id="KW-1133">Transmembrane helix</keyword>
<feature type="transmembrane region" description="Helical" evidence="1">
    <location>
        <begin position="12"/>
        <end position="32"/>
    </location>
</feature>
<accession>A0A1B2DY49</accession>
<keyword evidence="1" id="KW-0812">Transmembrane</keyword>
<proteinExistence type="predicted"/>
<keyword evidence="1" id="KW-0472">Membrane</keyword>
<dbReference type="EMBL" id="CP016809">
    <property type="protein sequence ID" value="ANY72602.1"/>
    <property type="molecule type" value="Genomic_DNA"/>
</dbReference>
<evidence type="ECO:0000313" key="2">
    <source>
        <dbReference type="EMBL" id="ANY72602.1"/>
    </source>
</evidence>
<sequence length="157" mass="17508">MSTVNKNTRRIGIAAMAIILIGLGIFFAYDYFKAEKQWTMPEPNIEVQTKTIDGMTIVLRNADYLDDEVTIGFELQGGGPEENDLGYRFYSNGQLLADTESGEQHKLGENHYYLTAKAKGVSAQPDPLNLRVHILATSNIEAQDILFNFDLTVQSDS</sequence>
<reference evidence="2" key="1">
    <citation type="submission" date="2016-08" db="EMBL/GenBank/DDBJ databases">
        <title>Complete Genome Seqeunce of Paenibacillus sp. nov. IHBB 9852 from high altitute lake of Indian trans-Himalayas.</title>
        <authorList>
            <person name="Kiran S."/>
            <person name="Swarnkar M.K."/>
            <person name="Rana A."/>
            <person name="Tewari R."/>
            <person name="Gulati A."/>
        </authorList>
    </citation>
    <scope>NUCLEOTIDE SEQUENCE [LARGE SCALE GENOMIC DNA]</scope>
    <source>
        <strain evidence="2">IHBB 9852</strain>
    </source>
</reference>
<dbReference type="KEGG" id="pib:BBD41_08405"/>
<dbReference type="AlphaFoldDB" id="A0A1B2DY49"/>
<evidence type="ECO:0000256" key="1">
    <source>
        <dbReference type="SAM" id="Phobius"/>
    </source>
</evidence>
<name>A0A1B2DY49_9BACL</name>
<gene>
    <name evidence="2" type="ORF">BBD41_08405</name>
</gene>
<organism evidence="2">
    <name type="scientific">Paenibacillus ihbetae</name>
    <dbReference type="NCBI Taxonomy" id="1870820"/>
    <lineage>
        <taxon>Bacteria</taxon>
        <taxon>Bacillati</taxon>
        <taxon>Bacillota</taxon>
        <taxon>Bacilli</taxon>
        <taxon>Bacillales</taxon>
        <taxon>Paenibacillaceae</taxon>
        <taxon>Paenibacillus</taxon>
    </lineage>
</organism>
<evidence type="ECO:0008006" key="3">
    <source>
        <dbReference type="Google" id="ProtNLM"/>
    </source>
</evidence>